<dbReference type="Gene3D" id="2.60.120.200">
    <property type="match status" value="1"/>
</dbReference>
<dbReference type="PANTHER" id="PTHR10963">
    <property type="entry name" value="GLYCOSYL HYDROLASE-RELATED"/>
    <property type="match status" value="1"/>
</dbReference>
<protein>
    <recommendedName>
        <fullName evidence="2">GH16 domain-containing protein</fullName>
    </recommendedName>
</protein>
<sequence length="273" mass="29728">MDTLNSPGPQPTSTDWKVLWQDDFDGPRGAPLDRDRWKVITGKPWAAGIESYADDTGHLSLDGEGHLRMTATHSEEDGYVSAWIETVREDFVPAPGGALKIEAVVKTAPGLGLDCAMFAWANRMRHLGETEPLQGWYLSGELDIFEVVNSEPANVYGVVHSPECHQLPSLGMGTATATPDGRPLSEDFHTYSVVWTRDPDSITWYLDGREYLRLTPADTTPKGWLFNQEVFVGLLVVVGSPGGPVMPGEPDPAAFPTTMLVDRVTVAEVAPPA</sequence>
<accession>A0A1W2LLJ4</accession>
<organism evidence="3 4">
    <name type="scientific">Amycolatopsis keratiniphila subsp. keratiniphila</name>
    <dbReference type="NCBI Taxonomy" id="227715"/>
    <lineage>
        <taxon>Bacteria</taxon>
        <taxon>Bacillati</taxon>
        <taxon>Actinomycetota</taxon>
        <taxon>Actinomycetes</taxon>
        <taxon>Pseudonocardiales</taxon>
        <taxon>Pseudonocardiaceae</taxon>
        <taxon>Amycolatopsis</taxon>
        <taxon>Amycolatopsis japonica group</taxon>
    </lineage>
</organism>
<comment type="similarity">
    <text evidence="1">Belongs to the glycosyl hydrolase 16 family.</text>
</comment>
<dbReference type="PANTHER" id="PTHR10963:SF55">
    <property type="entry name" value="GLYCOSIDE HYDROLASE FAMILY 16 PROTEIN"/>
    <property type="match status" value="1"/>
</dbReference>
<dbReference type="AlphaFoldDB" id="A0A1W2LLJ4"/>
<dbReference type="SUPFAM" id="SSF49899">
    <property type="entry name" value="Concanavalin A-like lectins/glucanases"/>
    <property type="match status" value="1"/>
</dbReference>
<dbReference type="InterPro" id="IPR000757">
    <property type="entry name" value="Beta-glucanase-like"/>
</dbReference>
<dbReference type="InterPro" id="IPR050546">
    <property type="entry name" value="Glycosyl_Hydrlase_16"/>
</dbReference>
<evidence type="ECO:0000256" key="1">
    <source>
        <dbReference type="ARBA" id="ARBA00006865"/>
    </source>
</evidence>
<dbReference type="Pfam" id="PF00722">
    <property type="entry name" value="Glyco_hydro_16"/>
    <property type="match status" value="1"/>
</dbReference>
<dbReference type="PROSITE" id="PS51762">
    <property type="entry name" value="GH16_2"/>
    <property type="match status" value="1"/>
</dbReference>
<reference evidence="3 4" key="1">
    <citation type="submission" date="2016-12" db="EMBL/GenBank/DDBJ databases">
        <title>Amycolatopsis keratiniphila subsp. keratiniphila genome sequencing and assembly.</title>
        <authorList>
            <person name="Mayilraj S."/>
            <person name="Kaur N."/>
        </authorList>
    </citation>
    <scope>NUCLEOTIDE SEQUENCE [LARGE SCALE GENOMIC DNA]</scope>
    <source>
        <strain evidence="3 4">DSM 44409</strain>
    </source>
</reference>
<gene>
    <name evidence="3" type="ORF">AVR91_0232485</name>
</gene>
<dbReference type="RefSeq" id="WP_063274584.1">
    <property type="nucleotide sequence ID" value="NZ_LQMT02000034.1"/>
</dbReference>
<feature type="domain" description="GH16" evidence="2">
    <location>
        <begin position="1"/>
        <end position="272"/>
    </location>
</feature>
<dbReference type="GO" id="GO:0004553">
    <property type="term" value="F:hydrolase activity, hydrolyzing O-glycosyl compounds"/>
    <property type="evidence" value="ECO:0007669"/>
    <property type="project" value="InterPro"/>
</dbReference>
<dbReference type="Proteomes" id="UP000076660">
    <property type="component" value="Unassembled WGS sequence"/>
</dbReference>
<dbReference type="OrthoDB" id="9809583at2"/>
<evidence type="ECO:0000313" key="4">
    <source>
        <dbReference type="Proteomes" id="UP000076660"/>
    </source>
</evidence>
<evidence type="ECO:0000313" key="3">
    <source>
        <dbReference type="EMBL" id="ONF63649.1"/>
    </source>
</evidence>
<dbReference type="InterPro" id="IPR013320">
    <property type="entry name" value="ConA-like_dom_sf"/>
</dbReference>
<comment type="caution">
    <text evidence="3">The sequence shown here is derived from an EMBL/GenBank/DDBJ whole genome shotgun (WGS) entry which is preliminary data.</text>
</comment>
<name>A0A1W2LLJ4_9PSEU</name>
<evidence type="ECO:0000259" key="2">
    <source>
        <dbReference type="PROSITE" id="PS51762"/>
    </source>
</evidence>
<dbReference type="GO" id="GO:0005975">
    <property type="term" value="P:carbohydrate metabolic process"/>
    <property type="evidence" value="ECO:0007669"/>
    <property type="project" value="InterPro"/>
</dbReference>
<proteinExistence type="inferred from homology"/>
<dbReference type="EMBL" id="LQMT02000034">
    <property type="protein sequence ID" value="ONF63649.1"/>
    <property type="molecule type" value="Genomic_DNA"/>
</dbReference>